<organism evidence="2 3">
    <name type="scientific">Thermoanaerobaculum aquaticum</name>
    <dbReference type="NCBI Taxonomy" id="1312852"/>
    <lineage>
        <taxon>Bacteria</taxon>
        <taxon>Pseudomonadati</taxon>
        <taxon>Acidobacteriota</taxon>
        <taxon>Thermoanaerobaculia</taxon>
        <taxon>Thermoanaerobaculales</taxon>
        <taxon>Thermoanaerobaculaceae</taxon>
        <taxon>Thermoanaerobaculum</taxon>
    </lineage>
</organism>
<feature type="transmembrane region" description="Helical" evidence="1">
    <location>
        <begin position="241"/>
        <end position="262"/>
    </location>
</feature>
<feature type="transmembrane region" description="Helical" evidence="1">
    <location>
        <begin position="110"/>
        <end position="128"/>
    </location>
</feature>
<keyword evidence="3" id="KW-1185">Reference proteome</keyword>
<feature type="transmembrane region" description="Helical" evidence="1">
    <location>
        <begin position="148"/>
        <end position="171"/>
    </location>
</feature>
<dbReference type="OrthoDB" id="9767931at2"/>
<protein>
    <submittedName>
        <fullName evidence="2">Uncharacterized protein</fullName>
    </submittedName>
</protein>
<feature type="transmembrane region" description="Helical" evidence="1">
    <location>
        <begin position="314"/>
        <end position="339"/>
    </location>
</feature>
<evidence type="ECO:0000256" key="1">
    <source>
        <dbReference type="SAM" id="Phobius"/>
    </source>
</evidence>
<dbReference type="RefSeq" id="WP_053335131.1">
    <property type="nucleotide sequence ID" value="NZ_JMFG01000022.1"/>
</dbReference>
<accession>A0A062XY57</accession>
<name>A0A062XY57_9BACT</name>
<keyword evidence="1" id="KW-0812">Transmembrane</keyword>
<dbReference type="AlphaFoldDB" id="A0A062XY57"/>
<feature type="transmembrane region" description="Helical" evidence="1">
    <location>
        <begin position="54"/>
        <end position="72"/>
    </location>
</feature>
<feature type="transmembrane region" description="Helical" evidence="1">
    <location>
        <begin position="283"/>
        <end position="302"/>
    </location>
</feature>
<feature type="transmembrane region" description="Helical" evidence="1">
    <location>
        <begin position="192"/>
        <end position="214"/>
    </location>
</feature>
<feature type="transmembrane region" description="Helical" evidence="1">
    <location>
        <begin position="7"/>
        <end position="23"/>
    </location>
</feature>
<feature type="transmembrane region" description="Helical" evidence="1">
    <location>
        <begin position="378"/>
        <end position="396"/>
    </location>
</feature>
<keyword evidence="1" id="KW-0472">Membrane</keyword>
<proteinExistence type="predicted"/>
<dbReference type="Proteomes" id="UP000027284">
    <property type="component" value="Unassembled WGS sequence"/>
</dbReference>
<dbReference type="STRING" id="1312852.EG19_05695"/>
<dbReference type="EMBL" id="JMFG01000022">
    <property type="protein sequence ID" value="KDA53415.1"/>
    <property type="molecule type" value="Genomic_DNA"/>
</dbReference>
<feature type="transmembrane region" description="Helical" evidence="1">
    <location>
        <begin position="29"/>
        <end position="47"/>
    </location>
</feature>
<reference evidence="2 3" key="1">
    <citation type="submission" date="2014-04" db="EMBL/GenBank/DDBJ databases">
        <title>The Genome Sequence of Thermoanaerobaculum aquaticum MP-01, The First Cultivated Group 23 Acidobacterium.</title>
        <authorList>
            <person name="Stamps B.W."/>
            <person name="Losey N.A."/>
            <person name="Lawson P.A."/>
            <person name="Stevenson B.S."/>
        </authorList>
    </citation>
    <scope>NUCLEOTIDE SEQUENCE [LARGE SCALE GENOMIC DNA]</scope>
    <source>
        <strain evidence="2 3">MP-01</strain>
    </source>
</reference>
<feature type="transmembrane region" description="Helical" evidence="1">
    <location>
        <begin position="351"/>
        <end position="372"/>
    </location>
</feature>
<feature type="transmembrane region" description="Helical" evidence="1">
    <location>
        <begin position="78"/>
        <end position="98"/>
    </location>
</feature>
<evidence type="ECO:0000313" key="2">
    <source>
        <dbReference type="EMBL" id="KDA53415.1"/>
    </source>
</evidence>
<dbReference type="Pfam" id="PF13687">
    <property type="entry name" value="DUF4153"/>
    <property type="match status" value="1"/>
</dbReference>
<gene>
    <name evidence="2" type="ORF">EG19_05695</name>
</gene>
<keyword evidence="1" id="KW-1133">Transmembrane helix</keyword>
<sequence length="520" mass="57619">MKERSRYWLVAGLLALAFDRLFWNVDHGINFPLFAVLCVAGGFLVLGKEGHRPAPSVFLLVLPLGFFAWGSFCRLEPLAHVLSCAWVLLFMGLLAVYYRTSEWWRTDVWQTLWSFLKLLTTAVAHGFIYRSPNPSPGQGEPAPKPGWIAPVVRGLLVALPVTGLFALLLARADAVFARYLASWFSFRALAEAVFRLSYMLFGAYLLVGVFTFVARETEKEPAQSRQHGTVSSFLGGIEANVVLAAVDVLFSFFVLIQVRYFFAGKANLEELGLTYSEYARRGFGELLAVAFLSLVLILGLQRSTEQQSARGQRLFLALSVLLVLLVGVILLSAFQRLGLYEEAYGFTRARLYAHTLMVWIGVALGAVLALELAKARRWVVHGLLLSAVGFSAHLVASSVDARVARANVARFASGANLDVAYLAYLSSDAVPAMSRLFQDPRLPQSSREALGASLICWTWRHRNWNAPAPWQEFHLSRWRARRALAAVMPSLAGYQKEETSEGKTVRTPSGQTFSCIAACR</sequence>
<evidence type="ECO:0000313" key="3">
    <source>
        <dbReference type="Proteomes" id="UP000027284"/>
    </source>
</evidence>
<dbReference type="InterPro" id="IPR025291">
    <property type="entry name" value="DUF4153"/>
</dbReference>
<comment type="caution">
    <text evidence="2">The sequence shown here is derived from an EMBL/GenBank/DDBJ whole genome shotgun (WGS) entry which is preliminary data.</text>
</comment>